<dbReference type="Proteomes" id="UP000534870">
    <property type="component" value="Unassembled WGS sequence"/>
</dbReference>
<comment type="caution">
    <text evidence="3">The sequence shown here is derived from an EMBL/GenBank/DDBJ whole genome shotgun (WGS) entry which is preliminary data.</text>
</comment>
<feature type="transmembrane region" description="Helical" evidence="1">
    <location>
        <begin position="12"/>
        <end position="32"/>
    </location>
</feature>
<accession>A0A7Y7IUZ0</accession>
<evidence type="ECO:0000256" key="1">
    <source>
        <dbReference type="SAM" id="Phobius"/>
    </source>
</evidence>
<evidence type="ECO:0000313" key="3">
    <source>
        <dbReference type="EMBL" id="NVN10246.1"/>
    </source>
</evidence>
<keyword evidence="1" id="KW-1133">Transmembrane helix</keyword>
<feature type="transmembrane region" description="Helical" evidence="1">
    <location>
        <begin position="38"/>
        <end position="58"/>
    </location>
</feature>
<keyword evidence="1" id="KW-0472">Membrane</keyword>
<gene>
    <name evidence="3" type="ORF">HUK84_03625</name>
</gene>
<dbReference type="NCBIfam" id="NF033664">
    <property type="entry name" value="PACE_transport"/>
    <property type="match status" value="1"/>
</dbReference>
<proteinExistence type="predicted"/>
<dbReference type="InterPro" id="IPR007896">
    <property type="entry name" value="BTP_bacteria"/>
</dbReference>
<dbReference type="Pfam" id="PF05232">
    <property type="entry name" value="BTP"/>
    <property type="match status" value="2"/>
</dbReference>
<feature type="domain" description="Chlorhexidine efflux transporter" evidence="2">
    <location>
        <begin position="72"/>
        <end position="134"/>
    </location>
</feature>
<dbReference type="AlphaFoldDB" id="A0A7Y7IUZ0"/>
<dbReference type="EMBL" id="JABXXP010000025">
    <property type="protein sequence ID" value="NVN10246.1"/>
    <property type="molecule type" value="Genomic_DNA"/>
</dbReference>
<name>A0A7Y7IUZ0_9PROT</name>
<dbReference type="RefSeq" id="WP_176639025.1">
    <property type="nucleotide sequence ID" value="NZ_JABXXP010000025.1"/>
</dbReference>
<evidence type="ECO:0000259" key="2">
    <source>
        <dbReference type="Pfam" id="PF05232"/>
    </source>
</evidence>
<feature type="domain" description="Chlorhexidine efflux transporter" evidence="2">
    <location>
        <begin position="2"/>
        <end position="65"/>
    </location>
</feature>
<feature type="transmembrane region" description="Helical" evidence="1">
    <location>
        <begin position="78"/>
        <end position="98"/>
    </location>
</feature>
<keyword evidence="1" id="KW-0812">Transmembrane</keyword>
<organism evidence="3 4">
    <name type="scientific">Nguyenibacter vanlangensis</name>
    <dbReference type="NCBI Taxonomy" id="1216886"/>
    <lineage>
        <taxon>Bacteria</taxon>
        <taxon>Pseudomonadati</taxon>
        <taxon>Pseudomonadota</taxon>
        <taxon>Alphaproteobacteria</taxon>
        <taxon>Acetobacterales</taxon>
        <taxon>Acetobacteraceae</taxon>
        <taxon>Nguyenibacter</taxon>
    </lineage>
</organism>
<evidence type="ECO:0000313" key="4">
    <source>
        <dbReference type="Proteomes" id="UP000534870"/>
    </source>
</evidence>
<protein>
    <submittedName>
        <fullName evidence="3">PACE efflux transporter</fullName>
    </submittedName>
</protein>
<sequence>MRTMADRIRYTLLYEILGLALVVPGGRLLLGITMFDMGMIGLGSTIVAVSWNCLFSWLFDHTMLRIKGTARKSLADRVIHAVLYQVGLIALLVPPIAFCLGRGLPAAFLANIGLTLFYLAYNFMFTWVYDVLFPPPAAMIEQT</sequence>
<reference evidence="3 4" key="1">
    <citation type="submission" date="2020-06" db="EMBL/GenBank/DDBJ databases">
        <title>Description of novel acetic acid bacteria.</title>
        <authorList>
            <person name="Sombolestani A."/>
        </authorList>
    </citation>
    <scope>NUCLEOTIDE SEQUENCE [LARGE SCALE GENOMIC DNA]</scope>
    <source>
        <strain evidence="3 4">LMG 31431</strain>
    </source>
</reference>
<dbReference type="InterPro" id="IPR058208">
    <property type="entry name" value="PACE"/>
</dbReference>
<feature type="transmembrane region" description="Helical" evidence="1">
    <location>
        <begin position="104"/>
        <end position="129"/>
    </location>
</feature>